<protein>
    <submittedName>
        <fullName evidence="3">Phage-Mu-F domain-containing protein</fullName>
    </submittedName>
</protein>
<dbReference type="Pfam" id="PF04233">
    <property type="entry name" value="Phage_Mu_F"/>
    <property type="match status" value="1"/>
</dbReference>
<dbReference type="InterPro" id="IPR006528">
    <property type="entry name" value="Phage_head_morphogenesis_dom"/>
</dbReference>
<dbReference type="Proteomes" id="UP001312908">
    <property type="component" value="Unassembled WGS sequence"/>
</dbReference>
<feature type="domain" description="Phage head morphogenesis" evidence="2">
    <location>
        <begin position="56"/>
        <end position="173"/>
    </location>
</feature>
<feature type="compositionally biased region" description="Polar residues" evidence="1">
    <location>
        <begin position="204"/>
        <end position="222"/>
    </location>
</feature>
<evidence type="ECO:0000259" key="2">
    <source>
        <dbReference type="Pfam" id="PF04233"/>
    </source>
</evidence>
<comment type="caution">
    <text evidence="3">The sequence shown here is derived from an EMBL/GenBank/DDBJ whole genome shotgun (WGS) entry which is preliminary data.</text>
</comment>
<gene>
    <name evidence="3" type="ORF">DOFOFD_07380</name>
</gene>
<evidence type="ECO:0000256" key="1">
    <source>
        <dbReference type="SAM" id="MobiDB-lite"/>
    </source>
</evidence>
<evidence type="ECO:0000313" key="3">
    <source>
        <dbReference type="EMBL" id="MEE8658830.1"/>
    </source>
</evidence>
<accession>A0ABU7U5D4</accession>
<dbReference type="EMBL" id="JAWJZY010000002">
    <property type="protein sequence ID" value="MEE8658830.1"/>
    <property type="molecule type" value="Genomic_DNA"/>
</dbReference>
<dbReference type="RefSeq" id="WP_394819696.1">
    <property type="nucleotide sequence ID" value="NZ_JAWJZY010000002.1"/>
</dbReference>
<organism evidence="3 4">
    <name type="scientific">Sorlinia euscelidii</name>
    <dbReference type="NCBI Taxonomy" id="3081148"/>
    <lineage>
        <taxon>Bacteria</taxon>
        <taxon>Pseudomonadati</taxon>
        <taxon>Pseudomonadota</taxon>
        <taxon>Alphaproteobacteria</taxon>
        <taxon>Acetobacterales</taxon>
        <taxon>Acetobacteraceae</taxon>
        <taxon>Sorlinia</taxon>
    </lineage>
</organism>
<evidence type="ECO:0000313" key="4">
    <source>
        <dbReference type="Proteomes" id="UP001312908"/>
    </source>
</evidence>
<sequence>MNAALDAGFALRPSEAISFFRQKANKGTKQWGELAAEAHAKQFAVAGATSNALLNDFKSAINKALTDGTTLSEFRKDFDRIVGKHGWSYKGNRAWRSEIIYRTNLSSAYAAGRYRKMTSPEALEIFPYWRYVHNVSLHPRIVHEAWGGIILRADNPWWYSHFAPNGWGCNCEIQPVSRRKMARNGWKEDEAPEIVTRPWVNPATGRTEQVPTGISPGFQTNPGKVWMDEEARRAEVALKPVTAIDGKPPAAAPPEVRRSVQKKEIRKLLDTRAGVVEAATAPETVTKALNVETDSVLLSDDTLSKNLAKHPELSPTVYEAIPDMLDNLTVVEEGNTPQSLLLLSSLDKEHFRLAIKRTSDGSELFLTSLARLSEKAALRLIEMKKKIN</sequence>
<name>A0ABU7U5D4_9PROT</name>
<proteinExistence type="predicted"/>
<keyword evidence="4" id="KW-1185">Reference proteome</keyword>
<reference evidence="3 4" key="1">
    <citation type="submission" date="2023-10" db="EMBL/GenBank/DDBJ databases">
        <title>Sorlinia euscelidii gen. nov., sp. nov., an acetic acid bacteria isolated from the gut of Euscelidius variegatus emitter.</title>
        <authorList>
            <person name="Michoud G."/>
            <person name="Marasco R."/>
            <person name="Seferji K."/>
            <person name="Gonella E."/>
            <person name="Garuglieri E."/>
            <person name="Alma A."/>
            <person name="Mapelli F."/>
            <person name="Borin S."/>
            <person name="Daffonchio D."/>
            <person name="Crotti E."/>
        </authorList>
    </citation>
    <scope>NUCLEOTIDE SEQUENCE [LARGE SCALE GENOMIC DNA]</scope>
    <source>
        <strain evidence="3 4">EV16P</strain>
    </source>
</reference>
<feature type="region of interest" description="Disordered" evidence="1">
    <location>
        <begin position="203"/>
        <end position="222"/>
    </location>
</feature>